<evidence type="ECO:0000313" key="2">
    <source>
        <dbReference type="Proteomes" id="UP000528457"/>
    </source>
</evidence>
<keyword evidence="2" id="KW-1185">Reference proteome</keyword>
<dbReference type="AlphaFoldDB" id="A0A7X0MW68"/>
<accession>A0A7X0MW68</accession>
<gene>
    <name evidence="1" type="ORF">HNR48_002165</name>
</gene>
<dbReference type="InParanoid" id="A0A7X0MW68"/>
<dbReference type="Proteomes" id="UP000528457">
    <property type="component" value="Unassembled WGS sequence"/>
</dbReference>
<dbReference type="RefSeq" id="WP_166847315.1">
    <property type="nucleotide sequence ID" value="NZ_JAAONY010000002.1"/>
</dbReference>
<protein>
    <submittedName>
        <fullName evidence="1">Uncharacterized protein</fullName>
    </submittedName>
</protein>
<evidence type="ECO:0000313" key="1">
    <source>
        <dbReference type="EMBL" id="MBB6521880.1"/>
    </source>
</evidence>
<name>A0A7X0MW68_9GAMM</name>
<comment type="caution">
    <text evidence="1">The sequence shown here is derived from an EMBL/GenBank/DDBJ whole genome shotgun (WGS) entry which is preliminary data.</text>
</comment>
<reference evidence="1 2" key="1">
    <citation type="submission" date="2020-08" db="EMBL/GenBank/DDBJ databases">
        <title>Genomic Encyclopedia of Type Strains, Phase IV (KMG-IV): sequencing the most valuable type-strain genomes for metagenomic binning, comparative biology and taxonomic classification.</title>
        <authorList>
            <person name="Goeker M."/>
        </authorList>
    </citation>
    <scope>NUCLEOTIDE SEQUENCE [LARGE SCALE GENOMIC DNA]</scope>
    <source>
        <strain evidence="1 2">DSM 22368</strain>
    </source>
</reference>
<sequence length="68" mass="7288">MKDYYLGQVTAFALIQLRLPGTFHGRYSPCGHAGRSAKEGSGKLEIDALHGLPGHRLANVLEAVAVEV</sequence>
<organism evidence="1 2">
    <name type="scientific">Pseudoteredinibacter isoporae</name>
    <dbReference type="NCBI Taxonomy" id="570281"/>
    <lineage>
        <taxon>Bacteria</taxon>
        <taxon>Pseudomonadati</taxon>
        <taxon>Pseudomonadota</taxon>
        <taxon>Gammaproteobacteria</taxon>
        <taxon>Cellvibrionales</taxon>
        <taxon>Cellvibrionaceae</taxon>
        <taxon>Pseudoteredinibacter</taxon>
    </lineage>
</organism>
<proteinExistence type="predicted"/>
<dbReference type="EMBL" id="JACHHT010000002">
    <property type="protein sequence ID" value="MBB6521880.1"/>
    <property type="molecule type" value="Genomic_DNA"/>
</dbReference>